<feature type="domain" description="FAR1" evidence="1">
    <location>
        <begin position="73"/>
        <end position="162"/>
    </location>
</feature>
<feature type="domain" description="MULE transposase" evidence="2">
    <location>
        <begin position="244"/>
        <end position="338"/>
    </location>
</feature>
<proteinExistence type="predicted"/>
<gene>
    <name evidence="3" type="ORF">RHSIM_Rhsim02G0142300</name>
</gene>
<accession>A0A834H886</accession>
<dbReference type="PANTHER" id="PTHR47718:SF15">
    <property type="entry name" value="PROTEIN FAR1-RELATED SEQUENCE 5-LIKE"/>
    <property type="match status" value="1"/>
</dbReference>
<dbReference type="PANTHER" id="PTHR47718">
    <property type="entry name" value="OS01G0519700 PROTEIN"/>
    <property type="match status" value="1"/>
</dbReference>
<name>A0A834H886_RHOSS</name>
<reference evidence="3" key="1">
    <citation type="submission" date="2019-11" db="EMBL/GenBank/DDBJ databases">
        <authorList>
            <person name="Liu Y."/>
            <person name="Hou J."/>
            <person name="Li T.-Q."/>
            <person name="Guan C.-H."/>
            <person name="Wu X."/>
            <person name="Wu H.-Z."/>
            <person name="Ling F."/>
            <person name="Zhang R."/>
            <person name="Shi X.-G."/>
            <person name="Ren J.-P."/>
            <person name="Chen E.-F."/>
            <person name="Sun J.-M."/>
        </authorList>
    </citation>
    <scope>NUCLEOTIDE SEQUENCE</scope>
    <source>
        <strain evidence="3">Adult_tree_wgs_1</strain>
        <tissue evidence="3">Leaves</tissue>
    </source>
</reference>
<organism evidence="3 4">
    <name type="scientific">Rhododendron simsii</name>
    <name type="common">Sims's rhododendron</name>
    <dbReference type="NCBI Taxonomy" id="118357"/>
    <lineage>
        <taxon>Eukaryota</taxon>
        <taxon>Viridiplantae</taxon>
        <taxon>Streptophyta</taxon>
        <taxon>Embryophyta</taxon>
        <taxon>Tracheophyta</taxon>
        <taxon>Spermatophyta</taxon>
        <taxon>Magnoliopsida</taxon>
        <taxon>eudicotyledons</taxon>
        <taxon>Gunneridae</taxon>
        <taxon>Pentapetalae</taxon>
        <taxon>asterids</taxon>
        <taxon>Ericales</taxon>
        <taxon>Ericaceae</taxon>
        <taxon>Ericoideae</taxon>
        <taxon>Rhodoreae</taxon>
        <taxon>Rhododendron</taxon>
    </lineage>
</organism>
<dbReference type="EMBL" id="WJXA01000002">
    <property type="protein sequence ID" value="KAF7149656.1"/>
    <property type="molecule type" value="Genomic_DNA"/>
</dbReference>
<keyword evidence="4" id="KW-1185">Reference proteome</keyword>
<evidence type="ECO:0008006" key="5">
    <source>
        <dbReference type="Google" id="ProtNLM"/>
    </source>
</evidence>
<evidence type="ECO:0000259" key="1">
    <source>
        <dbReference type="Pfam" id="PF03101"/>
    </source>
</evidence>
<dbReference type="AlphaFoldDB" id="A0A834H886"/>
<dbReference type="InterPro" id="IPR018289">
    <property type="entry name" value="MULE_transposase_dom"/>
</dbReference>
<evidence type="ECO:0000313" key="3">
    <source>
        <dbReference type="EMBL" id="KAF7149656.1"/>
    </source>
</evidence>
<dbReference type="Pfam" id="PF03101">
    <property type="entry name" value="FAR1"/>
    <property type="match status" value="1"/>
</dbReference>
<dbReference type="OrthoDB" id="1749428at2759"/>
<protein>
    <recommendedName>
        <fullName evidence="5">Protein FAR1-RELATED SEQUENCE</fullName>
    </recommendedName>
</protein>
<dbReference type="Pfam" id="PF10551">
    <property type="entry name" value="MULE"/>
    <property type="match status" value="1"/>
</dbReference>
<sequence>MDQFSSRTSKDVNVKNDINKFPEEEYDLGDSIEDGVNGKQGLDSQKGLEGLNMLTARDVFKMKFDSEENAHAFYNAYAKVMGFSIRKDRKKVRRENVVVSRKWVCSRQGVRAKKYLERVDRLRAPRAETRVGCKAIFCVRYDVKMGEYIVTHFVSEHNHPLVAPHCVPFLWSHRSVTSADKAQTKAMRNVGISTGQIMDLMTIQSGELKDGDAEGILGYLSAKALDDPLFFYKSRLDYAAFGDVLVFDTTYRTNAYKKPFVMLCGLSNHYMSIIFGCALLPNETTETYMWVLETLMEAMDGKKPISVVTDGDKAMRQAIITVIPSAKHRLCTWHLQQNAVSNVYKPKFHEDFKRLKSLECDKDEFDKAWAVLVKQYNIESNSWVVEAYRNRHKWAESYIRGHFFADMSSSQRCEGMHAYFNRFLKVRLKLYEFVWHYDRAIARMRVNEAAAEGVTENSFPVLTTQLKKLEKNAAELYTRKIFLKFRAEMELEAKFYVKQQLEEEDHYVYKLEQYATKNKWRVEFHPFDGSIKCPGMKLESFGIPCCHIIAVMKFQQLVSIPTSCVVQRWTRSARSSSPQPGLAKIPNLLTQTTRYGILSSSFNLLSYYASHTDKDFMEAREVGFQMMCEMKNRWEMRNADKGEEKNSATKLFGIRDPKVVKTKGNPGGSSFASKIPTARKCGNCRSIGHTKRTCKKVKAKEREGCEEHFSAFTNPEFFPHQDEDGR</sequence>
<dbReference type="InterPro" id="IPR004330">
    <property type="entry name" value="FAR1_DNA_bnd_dom"/>
</dbReference>
<comment type="caution">
    <text evidence="3">The sequence shown here is derived from an EMBL/GenBank/DDBJ whole genome shotgun (WGS) entry which is preliminary data.</text>
</comment>
<evidence type="ECO:0000259" key="2">
    <source>
        <dbReference type="Pfam" id="PF10551"/>
    </source>
</evidence>
<evidence type="ECO:0000313" key="4">
    <source>
        <dbReference type="Proteomes" id="UP000626092"/>
    </source>
</evidence>
<dbReference type="Proteomes" id="UP000626092">
    <property type="component" value="Unassembled WGS sequence"/>
</dbReference>